<dbReference type="EMBL" id="BAABRP010000008">
    <property type="protein sequence ID" value="GAA5513586.1"/>
    <property type="molecule type" value="Genomic_DNA"/>
</dbReference>
<sequence>MRKGAVLLLTVLAGGALADTYIPGTTVSYSKTKDPITDANTSTVYLDEVNDTVNKTYVELSCQKGGFVFYLNTKDPLYTLADYKAETTPSITYRIDALPARTVQTVSVGGEDKPVLTALAVPDELDPQMLAAFKSARSKVLMRVKRSDGRELTYTFPVKGLPQALQAVNNCK</sequence>
<keyword evidence="3" id="KW-1185">Reference proteome</keyword>
<dbReference type="RefSeq" id="WP_345465298.1">
    <property type="nucleotide sequence ID" value="NZ_BAABRP010000008.1"/>
</dbReference>
<organism evidence="2 3">
    <name type="scientific">Deinococcus carri</name>
    <dbReference type="NCBI Taxonomy" id="1211323"/>
    <lineage>
        <taxon>Bacteria</taxon>
        <taxon>Thermotogati</taxon>
        <taxon>Deinococcota</taxon>
        <taxon>Deinococci</taxon>
        <taxon>Deinococcales</taxon>
        <taxon>Deinococcaceae</taxon>
        <taxon>Deinococcus</taxon>
    </lineage>
</organism>
<proteinExistence type="predicted"/>
<evidence type="ECO:0000256" key="1">
    <source>
        <dbReference type="SAM" id="SignalP"/>
    </source>
</evidence>
<evidence type="ECO:0000313" key="3">
    <source>
        <dbReference type="Proteomes" id="UP001401887"/>
    </source>
</evidence>
<accession>A0ABP9W8B3</accession>
<feature type="chain" id="PRO_5047044457" evidence="1">
    <location>
        <begin position="19"/>
        <end position="172"/>
    </location>
</feature>
<gene>
    <name evidence="2" type="ORF">Dcar01_02327</name>
</gene>
<evidence type="ECO:0000313" key="2">
    <source>
        <dbReference type="EMBL" id="GAA5513586.1"/>
    </source>
</evidence>
<feature type="signal peptide" evidence="1">
    <location>
        <begin position="1"/>
        <end position="18"/>
    </location>
</feature>
<comment type="caution">
    <text evidence="2">The sequence shown here is derived from an EMBL/GenBank/DDBJ whole genome shotgun (WGS) entry which is preliminary data.</text>
</comment>
<dbReference type="Proteomes" id="UP001401887">
    <property type="component" value="Unassembled WGS sequence"/>
</dbReference>
<protein>
    <submittedName>
        <fullName evidence="2">Uncharacterized protein</fullName>
    </submittedName>
</protein>
<name>A0ABP9W8B3_9DEIO</name>
<reference evidence="2 3" key="1">
    <citation type="submission" date="2024-02" db="EMBL/GenBank/DDBJ databases">
        <title>Deinococcus carri NBRC 110142.</title>
        <authorList>
            <person name="Ichikawa N."/>
            <person name="Katano-Makiyama Y."/>
            <person name="Hidaka K."/>
        </authorList>
    </citation>
    <scope>NUCLEOTIDE SEQUENCE [LARGE SCALE GENOMIC DNA]</scope>
    <source>
        <strain evidence="2 3">NBRC 110142</strain>
    </source>
</reference>
<keyword evidence="1" id="KW-0732">Signal</keyword>